<evidence type="ECO:0000313" key="2">
    <source>
        <dbReference type="Proteomes" id="UP000234585"/>
    </source>
</evidence>
<dbReference type="EMBL" id="KZ559128">
    <property type="protein sequence ID" value="PLB39637.1"/>
    <property type="molecule type" value="Genomic_DNA"/>
</dbReference>
<dbReference type="GeneID" id="36521062"/>
<protein>
    <submittedName>
        <fullName evidence="1">Uncharacterized protein</fullName>
    </submittedName>
</protein>
<reference evidence="1 2" key="1">
    <citation type="submission" date="2017-12" db="EMBL/GenBank/DDBJ databases">
        <authorList>
            <consortium name="DOE Joint Genome Institute"/>
            <person name="Haridas S."/>
            <person name="Kjaerbolling I."/>
            <person name="Vesth T.C."/>
            <person name="Frisvad J.C."/>
            <person name="Nybo J.L."/>
            <person name="Theobald S."/>
            <person name="Kuo A."/>
            <person name="Bowyer P."/>
            <person name="Matsuda Y."/>
            <person name="Mondo S."/>
            <person name="Lyhne E.K."/>
            <person name="Kogle M.E."/>
            <person name="Clum A."/>
            <person name="Lipzen A."/>
            <person name="Salamov A."/>
            <person name="Ngan C.Y."/>
            <person name="Daum C."/>
            <person name="Chiniquy J."/>
            <person name="Barry K."/>
            <person name="LaButti K."/>
            <person name="Simmons B.A."/>
            <person name="Magnuson J.K."/>
            <person name="Mortensen U.H."/>
            <person name="Larsen T.O."/>
            <person name="Grigoriev I.V."/>
            <person name="Baker S.E."/>
            <person name="Andersen M.R."/>
            <person name="Nordberg H.P."/>
            <person name="Cantor M.N."/>
            <person name="Hua S.X."/>
        </authorList>
    </citation>
    <scope>NUCLEOTIDE SEQUENCE [LARGE SCALE GENOMIC DNA]</scope>
    <source>
        <strain evidence="1 2">CBS 102.13</strain>
    </source>
</reference>
<accession>A0A2I2FG82</accession>
<sequence length="167" mass="18463">MIRRGSTWYKYGVMDVINPARFGTDGGTIRYRDLMRYNHRVVYRTCCCFSPRSLSLSPLFVISSLHTLIQLPLLDCPLAFGSTSISSSVSIFPYPSTPDCSPSLSTCLLGIPPPLLRYFPAPILSTVKDATFFASSASVILLRTANGSSDHQLLLSDLVTLHIRQDE</sequence>
<gene>
    <name evidence="1" type="ORF">BDW47DRAFT_11121</name>
</gene>
<proteinExistence type="predicted"/>
<name>A0A2I2FG82_ASPCN</name>
<dbReference type="RefSeq" id="XP_024673649.1">
    <property type="nucleotide sequence ID" value="XM_024813902.1"/>
</dbReference>
<keyword evidence="2" id="KW-1185">Reference proteome</keyword>
<evidence type="ECO:0000313" key="1">
    <source>
        <dbReference type="EMBL" id="PLB39637.1"/>
    </source>
</evidence>
<dbReference type="Proteomes" id="UP000234585">
    <property type="component" value="Unassembled WGS sequence"/>
</dbReference>
<dbReference type="AlphaFoldDB" id="A0A2I2FG82"/>
<organism evidence="1 2">
    <name type="scientific">Aspergillus candidus</name>
    <dbReference type="NCBI Taxonomy" id="41067"/>
    <lineage>
        <taxon>Eukaryota</taxon>
        <taxon>Fungi</taxon>
        <taxon>Dikarya</taxon>
        <taxon>Ascomycota</taxon>
        <taxon>Pezizomycotina</taxon>
        <taxon>Eurotiomycetes</taxon>
        <taxon>Eurotiomycetidae</taxon>
        <taxon>Eurotiales</taxon>
        <taxon>Aspergillaceae</taxon>
        <taxon>Aspergillus</taxon>
        <taxon>Aspergillus subgen. Circumdati</taxon>
    </lineage>
</organism>